<feature type="compositionally biased region" description="Low complexity" evidence="5">
    <location>
        <begin position="236"/>
        <end position="251"/>
    </location>
</feature>
<dbReference type="PROSITE" id="PS50178">
    <property type="entry name" value="ZF_FYVE"/>
    <property type="match status" value="1"/>
</dbReference>
<name>A0A0A1TDQ1_9HYPO</name>
<evidence type="ECO:0000256" key="2">
    <source>
        <dbReference type="ARBA" id="ARBA00022771"/>
    </source>
</evidence>
<dbReference type="SUPFAM" id="SSF57903">
    <property type="entry name" value="FYVE/PHD zinc finger"/>
    <property type="match status" value="1"/>
</dbReference>
<evidence type="ECO:0000313" key="8">
    <source>
        <dbReference type="Proteomes" id="UP000039046"/>
    </source>
</evidence>
<dbReference type="EMBL" id="CDHN01000002">
    <property type="protein sequence ID" value="CEJ86882.1"/>
    <property type="molecule type" value="Genomic_DNA"/>
</dbReference>
<proteinExistence type="predicted"/>
<dbReference type="STRING" id="1531966.A0A0A1TDQ1"/>
<dbReference type="GO" id="GO:0008270">
    <property type="term" value="F:zinc ion binding"/>
    <property type="evidence" value="ECO:0007669"/>
    <property type="project" value="UniProtKB-KW"/>
</dbReference>
<keyword evidence="8" id="KW-1185">Reference proteome</keyword>
<dbReference type="Gene3D" id="3.30.40.10">
    <property type="entry name" value="Zinc/RING finger domain, C3HC4 (zinc finger)"/>
    <property type="match status" value="1"/>
</dbReference>
<dbReference type="InterPro" id="IPR013083">
    <property type="entry name" value="Znf_RING/FYVE/PHD"/>
</dbReference>
<dbReference type="InterPro" id="IPR000306">
    <property type="entry name" value="Znf_FYVE"/>
</dbReference>
<feature type="domain" description="FYVE-type" evidence="6">
    <location>
        <begin position="169"/>
        <end position="224"/>
    </location>
</feature>
<organism evidence="7 8">
    <name type="scientific">[Torrubiella] hemipterigena</name>
    <dbReference type="NCBI Taxonomy" id="1531966"/>
    <lineage>
        <taxon>Eukaryota</taxon>
        <taxon>Fungi</taxon>
        <taxon>Dikarya</taxon>
        <taxon>Ascomycota</taxon>
        <taxon>Pezizomycotina</taxon>
        <taxon>Sordariomycetes</taxon>
        <taxon>Hypocreomycetidae</taxon>
        <taxon>Hypocreales</taxon>
        <taxon>Clavicipitaceae</taxon>
        <taxon>Clavicipitaceae incertae sedis</taxon>
        <taxon>'Torrubiella' clade</taxon>
    </lineage>
</organism>
<evidence type="ECO:0000256" key="3">
    <source>
        <dbReference type="ARBA" id="ARBA00022833"/>
    </source>
</evidence>
<dbReference type="PANTHER" id="PTHR39490">
    <property type="entry name" value="ARRESTIN DOMAIN-CONTAINING PROTEIN D"/>
    <property type="match status" value="1"/>
</dbReference>
<dbReference type="Pfam" id="PF01363">
    <property type="entry name" value="FYVE"/>
    <property type="match status" value="1"/>
</dbReference>
<dbReference type="PANTHER" id="PTHR39490:SF8">
    <property type="entry name" value="ZINC FINGER FYVE DOMAIN-CONTAINING PROTEIN 21"/>
    <property type="match status" value="1"/>
</dbReference>
<accession>A0A0A1TDQ1</accession>
<dbReference type="InterPro" id="IPR017455">
    <property type="entry name" value="Znf_FYVE-rel"/>
</dbReference>
<evidence type="ECO:0000313" key="7">
    <source>
        <dbReference type="EMBL" id="CEJ86882.1"/>
    </source>
</evidence>
<feature type="region of interest" description="Disordered" evidence="5">
    <location>
        <begin position="38"/>
        <end position="108"/>
    </location>
</feature>
<dbReference type="SMART" id="SM00064">
    <property type="entry name" value="FYVE"/>
    <property type="match status" value="1"/>
</dbReference>
<gene>
    <name evidence="7" type="ORF">VHEMI04234</name>
</gene>
<keyword evidence="3" id="KW-0862">Zinc</keyword>
<evidence type="ECO:0000256" key="1">
    <source>
        <dbReference type="ARBA" id="ARBA00022723"/>
    </source>
</evidence>
<dbReference type="Proteomes" id="UP000039046">
    <property type="component" value="Unassembled WGS sequence"/>
</dbReference>
<dbReference type="InterPro" id="IPR011011">
    <property type="entry name" value="Znf_FYVE_PHD"/>
</dbReference>
<dbReference type="AlphaFoldDB" id="A0A0A1TDQ1"/>
<dbReference type="InterPro" id="IPR052113">
    <property type="entry name" value="FYVE-type_Zinc_Finger"/>
</dbReference>
<evidence type="ECO:0000256" key="5">
    <source>
        <dbReference type="SAM" id="MobiDB-lite"/>
    </source>
</evidence>
<dbReference type="CDD" id="cd15760">
    <property type="entry name" value="FYVE_scVPS27p_like"/>
    <property type="match status" value="1"/>
</dbReference>
<keyword evidence="2 4" id="KW-0863">Zinc-finger</keyword>
<evidence type="ECO:0000259" key="6">
    <source>
        <dbReference type="PROSITE" id="PS50178"/>
    </source>
</evidence>
<feature type="region of interest" description="Disordered" evidence="5">
    <location>
        <begin position="230"/>
        <end position="252"/>
    </location>
</feature>
<reference evidence="7 8" key="1">
    <citation type="journal article" date="2015" name="Genome Announc.">
        <title>Draft Genome Sequence and Gene Annotation of the Entomopathogenic Fungus Verticillium hemipterigenum.</title>
        <authorList>
            <person name="Horn F."/>
            <person name="Habel A."/>
            <person name="Scharf D.H."/>
            <person name="Dworschak J."/>
            <person name="Brakhage A.A."/>
            <person name="Guthke R."/>
            <person name="Hertweck C."/>
            <person name="Linde J."/>
        </authorList>
    </citation>
    <scope>NUCLEOTIDE SEQUENCE [LARGE SCALE GENOMIC DNA]</scope>
</reference>
<dbReference type="OrthoDB" id="429626at2759"/>
<evidence type="ECO:0000256" key="4">
    <source>
        <dbReference type="PROSITE-ProRule" id="PRU00091"/>
    </source>
</evidence>
<feature type="compositionally biased region" description="Polar residues" evidence="5">
    <location>
        <begin position="86"/>
        <end position="99"/>
    </location>
</feature>
<dbReference type="HOGENOM" id="CLU_082207_1_0_1"/>
<keyword evidence="1" id="KW-0479">Metal-binding</keyword>
<protein>
    <recommendedName>
        <fullName evidence="6">FYVE-type domain-containing protein</fullName>
    </recommendedName>
</protein>
<sequence length="289" mass="32195">MAAELIMPTLPGNQQQSRHFLHNRPVQHTRSHSYQVAPAPLNTNLPAHHASTPPSPTRSGSMTPGARPLYMPAVLRPNYEFPPQPLSKSPSANSDSGSDTTLRRTNTGLLSLTGLGAIGNRLSRRSTMESRKSVEGEWNLDMYPEVSNQPTRKHWKPDTESTICDDARCFRTFNYFTRRHHCRKCGNIFCDSHSNATLPLDEEANFNPRAAPSRTCNHCFEQFKSWQSRRNSESIPSSTAASTVTPASAVPKNMRSPAMPANPHMDNFNLPAAKDVAASVPRDWNWSTF</sequence>